<keyword evidence="2" id="KW-0472">Membrane</keyword>
<evidence type="ECO:0000256" key="1">
    <source>
        <dbReference type="SAM" id="MobiDB-lite"/>
    </source>
</evidence>
<comment type="caution">
    <text evidence="4">The sequence shown here is derived from an EMBL/GenBank/DDBJ whole genome shotgun (WGS) entry which is preliminary data.</text>
</comment>
<dbReference type="Proteomes" id="UP000598426">
    <property type="component" value="Unassembled WGS sequence"/>
</dbReference>
<organism evidence="4 5">
    <name type="scientific">Microbacterium helvum</name>
    <dbReference type="NCBI Taxonomy" id="2773713"/>
    <lineage>
        <taxon>Bacteria</taxon>
        <taxon>Bacillati</taxon>
        <taxon>Actinomycetota</taxon>
        <taxon>Actinomycetes</taxon>
        <taxon>Micrococcales</taxon>
        <taxon>Microbacteriaceae</taxon>
        <taxon>Microbacterium</taxon>
    </lineage>
</organism>
<dbReference type="PANTHER" id="PTHR42736">
    <property type="entry name" value="PROTEIN-GLUTAMINE GAMMA-GLUTAMYLTRANSFERASE"/>
    <property type="match status" value="1"/>
</dbReference>
<dbReference type="InterPro" id="IPR052901">
    <property type="entry name" value="Bact_TGase-like"/>
</dbReference>
<keyword evidence="2" id="KW-0812">Transmembrane</keyword>
<feature type="region of interest" description="Disordered" evidence="1">
    <location>
        <begin position="630"/>
        <end position="672"/>
    </location>
</feature>
<feature type="transmembrane region" description="Helical" evidence="2">
    <location>
        <begin position="682"/>
        <end position="710"/>
    </location>
</feature>
<feature type="transmembrane region" description="Helical" evidence="2">
    <location>
        <begin position="87"/>
        <end position="105"/>
    </location>
</feature>
<feature type="transmembrane region" description="Helical" evidence="2">
    <location>
        <begin position="33"/>
        <end position="54"/>
    </location>
</feature>
<feature type="transmembrane region" description="Helical" evidence="2">
    <location>
        <begin position="260"/>
        <end position="282"/>
    </location>
</feature>
<dbReference type="InterPro" id="IPR002931">
    <property type="entry name" value="Transglutaminase-like"/>
</dbReference>
<dbReference type="InterPro" id="IPR038765">
    <property type="entry name" value="Papain-like_cys_pep_sf"/>
</dbReference>
<feature type="compositionally biased region" description="Acidic residues" evidence="1">
    <location>
        <begin position="662"/>
        <end position="672"/>
    </location>
</feature>
<keyword evidence="2" id="KW-1133">Transmembrane helix</keyword>
<evidence type="ECO:0000313" key="4">
    <source>
        <dbReference type="EMBL" id="MBD3943106.1"/>
    </source>
</evidence>
<protein>
    <submittedName>
        <fullName evidence="4">Transglutaminase domain-containing protein</fullName>
    </submittedName>
</protein>
<reference evidence="4 5" key="1">
    <citation type="submission" date="2020-09" db="EMBL/GenBank/DDBJ databases">
        <title>Isolation and identification of active actinomycetes.</title>
        <authorList>
            <person name="Li X."/>
        </authorList>
    </citation>
    <scope>NUCLEOTIDE SEQUENCE [LARGE SCALE GENOMIC DNA]</scope>
    <source>
        <strain evidence="4 5">NEAU-LLC</strain>
    </source>
</reference>
<proteinExistence type="predicted"/>
<feature type="transmembrane region" description="Helical" evidence="2">
    <location>
        <begin position="205"/>
        <end position="227"/>
    </location>
</feature>
<gene>
    <name evidence="4" type="ORF">IF188_15535</name>
</gene>
<feature type="transmembrane region" description="Helical" evidence="2">
    <location>
        <begin position="146"/>
        <end position="165"/>
    </location>
</feature>
<dbReference type="RefSeq" id="WP_191172720.1">
    <property type="nucleotide sequence ID" value="NZ_JACXZS010000011.1"/>
</dbReference>
<keyword evidence="5" id="KW-1185">Reference proteome</keyword>
<dbReference type="PANTHER" id="PTHR42736:SF1">
    <property type="entry name" value="PROTEIN-GLUTAMINE GAMMA-GLUTAMYLTRANSFERASE"/>
    <property type="match status" value="1"/>
</dbReference>
<dbReference type="EMBL" id="JACXZS010000011">
    <property type="protein sequence ID" value="MBD3943106.1"/>
    <property type="molecule type" value="Genomic_DNA"/>
</dbReference>
<feature type="compositionally biased region" description="Basic and acidic residues" evidence="1">
    <location>
        <begin position="637"/>
        <end position="654"/>
    </location>
</feature>
<dbReference type="SUPFAM" id="SSF54001">
    <property type="entry name" value="Cysteine proteinases"/>
    <property type="match status" value="1"/>
</dbReference>
<feature type="transmembrane region" description="Helical" evidence="2">
    <location>
        <begin position="60"/>
        <end position="80"/>
    </location>
</feature>
<feature type="domain" description="Transglutaminase-like" evidence="3">
    <location>
        <begin position="546"/>
        <end position="624"/>
    </location>
</feature>
<feature type="region of interest" description="Disordered" evidence="1">
    <location>
        <begin position="825"/>
        <end position="854"/>
    </location>
</feature>
<dbReference type="Pfam" id="PF01841">
    <property type="entry name" value="Transglut_core"/>
    <property type="match status" value="1"/>
</dbReference>
<evidence type="ECO:0000256" key="2">
    <source>
        <dbReference type="SAM" id="Phobius"/>
    </source>
</evidence>
<evidence type="ECO:0000313" key="5">
    <source>
        <dbReference type="Proteomes" id="UP000598426"/>
    </source>
</evidence>
<feature type="transmembrane region" description="Helical" evidence="2">
    <location>
        <begin position="172"/>
        <end position="190"/>
    </location>
</feature>
<evidence type="ECO:0000259" key="3">
    <source>
        <dbReference type="Pfam" id="PF01841"/>
    </source>
</evidence>
<name>A0ABR8NVL7_9MICO</name>
<accession>A0ABR8NVL7</accession>
<dbReference type="Gene3D" id="3.10.620.30">
    <property type="match status" value="1"/>
</dbReference>
<sequence>MSGAIPVVGSVDAGRPTTGPVKAERPGPFVPRIAAGVAFAVLIVVVAAVAAWPIYRSMSFLVLVVAGSLLGGGIAAVAWWRRWNAAIVAGTIAVTLLLVGVPLAVPSRLGAVPELLRGLVELGNGLVFGWKDLITVELPVGSYRNLLVPALVVFLLGTCLVLLLAWRDDSGALLSVPVALVMVSFGLFFGRTSVSAPWHIGPVTLYAPVETAIGIAGLLACLLWLAWRTHDQRIRALQRAAASSGVRISRKPTGADRRRTVLGTGMVAGALVIAVAVVPYAARGADRDVLRSAVGPDIDLSAEVSPLAQYRSLFADDRAADVLFTVEAASGTLPERVRIATLDAYDGEVFRSGGEGAVDAGRFVRVPSTLDAGAGDEIALRVEIGTWDEIWMPTAGRLQSVDFSGDRSASLADRFYYNAAAAAGVQTAGGGLAAGDSYVVHAVAPASGDLEDLKAPGGTGGVAAPDSLRAWMDAHASGSGGAELAGLVKLLRERGYLSHGLTEGESTPAWAESLGDYAFQPSASGHSLARIDTMFTRLLERESDPRAEASGNYVAAVGDDEQFAVAVALMAREIGFPSRVVLGARLATADPGLSTCDDGACRAEDLTAWTEVQSAGGDWVAIDATPQYTQSPSLDVTEQRDPENVTEVRPDSVHEVVPPDPTQEDSGSDAVDDPQAAVDLAWLWPILRVGGIALLLLALAFGPFLAIIWTKAGRRRRRRRAGAPADRVAGGWDEYVDAAVDAGRTAVPAATRSELAAAFATPAGADLARDADRAVFSPAAMSGEDAEAYWRAIDAERRELRRENGFWRGARATVSLRSLLRPLRSESGSRTRFAEKARLAERGRRRAEPVRPTP</sequence>